<keyword evidence="3" id="KW-1185">Reference proteome</keyword>
<accession>A0A511BM65</accession>
<comment type="caution">
    <text evidence="2">The sequence shown here is derived from an EMBL/GenBank/DDBJ whole genome shotgun (WGS) entry which is preliminary data.</text>
</comment>
<dbReference type="AlphaFoldDB" id="A0A511BM65"/>
<sequence length="129" mass="14243">MHQNQIGRFGELRERFQTGADAVLSLPSAGDRRETRHTLERLHEPRIVADRLYDADMTAKRFGGMSDDWLAAEQDILLRKRVRGGERAGIGEAATRTGSEKNGSNTHDGQGMRICGQGVKPKNDVPTAT</sequence>
<evidence type="ECO:0000313" key="2">
    <source>
        <dbReference type="EMBL" id="GEL01345.1"/>
    </source>
</evidence>
<dbReference type="EMBL" id="BJVC01000001">
    <property type="protein sequence ID" value="GEL01345.1"/>
    <property type="molecule type" value="Genomic_DNA"/>
</dbReference>
<organism evidence="2 3">
    <name type="scientific">Swaminathania salitolerans</name>
    <dbReference type="NCBI Taxonomy" id="182838"/>
    <lineage>
        <taxon>Bacteria</taxon>
        <taxon>Pseudomonadati</taxon>
        <taxon>Pseudomonadota</taxon>
        <taxon>Alphaproteobacteria</taxon>
        <taxon>Acetobacterales</taxon>
        <taxon>Acetobacteraceae</taxon>
        <taxon>Swaminathania</taxon>
    </lineage>
</organism>
<proteinExistence type="predicted"/>
<gene>
    <name evidence="2" type="ORF">SSA02_05080</name>
</gene>
<reference evidence="2 3" key="1">
    <citation type="submission" date="2019-07" db="EMBL/GenBank/DDBJ databases">
        <title>Whole genome shotgun sequence of Swaminathania salitolerans NBRC 104436.</title>
        <authorList>
            <person name="Hosoyama A."/>
            <person name="Uohara A."/>
            <person name="Ohji S."/>
            <person name="Ichikawa N."/>
        </authorList>
    </citation>
    <scope>NUCLEOTIDE SEQUENCE [LARGE SCALE GENOMIC DNA]</scope>
    <source>
        <strain evidence="2 3">NBRC 104436</strain>
    </source>
</reference>
<feature type="region of interest" description="Disordered" evidence="1">
    <location>
        <begin position="88"/>
        <end position="129"/>
    </location>
</feature>
<evidence type="ECO:0000313" key="3">
    <source>
        <dbReference type="Proteomes" id="UP000321405"/>
    </source>
</evidence>
<dbReference type="Proteomes" id="UP000321405">
    <property type="component" value="Unassembled WGS sequence"/>
</dbReference>
<evidence type="ECO:0000256" key="1">
    <source>
        <dbReference type="SAM" id="MobiDB-lite"/>
    </source>
</evidence>
<name>A0A511BM65_9PROT</name>
<protein>
    <submittedName>
        <fullName evidence="2">Uncharacterized protein</fullName>
    </submittedName>
</protein>